<gene>
    <name evidence="2" type="ORF">Cvel_25072</name>
</gene>
<dbReference type="VEuPathDB" id="CryptoDB:Cvel_25072"/>
<protein>
    <submittedName>
        <fullName evidence="2">Uncharacterized protein</fullName>
    </submittedName>
</protein>
<sequence>MYLIPVSLVLFVSIFFVPSSSFSLGGSPLGFRRQSRRSSSVLFVGDDARAKKEYSRLEKALLGVDVEGEKKKRAELIAQAIPEDEFSEEEWVKQKTAEHKLIIFAKTGYPICQRAFNLLVGSGAKKVPSFKIIEYNEPPLTRTQARKLDKYFEGITGNQLPPHIFANGEKFGTGRVQYLEELHKEKKLKDAVKALI</sequence>
<keyword evidence="1" id="KW-0732">Signal</keyword>
<dbReference type="AlphaFoldDB" id="A0A0G4H8D0"/>
<name>A0A0G4H8D0_9ALVE</name>
<dbReference type="InterPro" id="IPR036249">
    <property type="entry name" value="Thioredoxin-like_sf"/>
</dbReference>
<dbReference type="EMBL" id="CDMZ01001973">
    <property type="protein sequence ID" value="CEM40001.1"/>
    <property type="molecule type" value="Genomic_DNA"/>
</dbReference>
<dbReference type="Gene3D" id="3.40.30.10">
    <property type="entry name" value="Glutaredoxin"/>
    <property type="match status" value="1"/>
</dbReference>
<dbReference type="PROSITE" id="PS51354">
    <property type="entry name" value="GLUTAREDOXIN_2"/>
    <property type="match status" value="1"/>
</dbReference>
<feature type="chain" id="PRO_5005191557" evidence="1">
    <location>
        <begin position="22"/>
        <end position="196"/>
    </location>
</feature>
<reference evidence="2" key="1">
    <citation type="submission" date="2014-11" db="EMBL/GenBank/DDBJ databases">
        <authorList>
            <person name="Otto D Thomas"/>
            <person name="Naeem Raeece"/>
        </authorList>
    </citation>
    <scope>NUCLEOTIDE SEQUENCE</scope>
</reference>
<accession>A0A0G4H8D0</accession>
<feature type="signal peptide" evidence="1">
    <location>
        <begin position="1"/>
        <end position="21"/>
    </location>
</feature>
<evidence type="ECO:0000313" key="2">
    <source>
        <dbReference type="EMBL" id="CEM40001.1"/>
    </source>
</evidence>
<dbReference type="SUPFAM" id="SSF52833">
    <property type="entry name" value="Thioredoxin-like"/>
    <property type="match status" value="1"/>
</dbReference>
<evidence type="ECO:0000256" key="1">
    <source>
        <dbReference type="SAM" id="SignalP"/>
    </source>
</evidence>
<organism evidence="2">
    <name type="scientific">Chromera velia CCMP2878</name>
    <dbReference type="NCBI Taxonomy" id="1169474"/>
    <lineage>
        <taxon>Eukaryota</taxon>
        <taxon>Sar</taxon>
        <taxon>Alveolata</taxon>
        <taxon>Colpodellida</taxon>
        <taxon>Chromeraceae</taxon>
        <taxon>Chromera</taxon>
    </lineage>
</organism>
<proteinExistence type="predicted"/>